<dbReference type="Gene3D" id="1.25.40.10">
    <property type="entry name" value="Tetratricopeptide repeat domain"/>
    <property type="match status" value="1"/>
</dbReference>
<evidence type="ECO:0000256" key="2">
    <source>
        <dbReference type="ARBA" id="ARBA00022803"/>
    </source>
</evidence>
<gene>
    <name evidence="4" type="ORF">HTAM1171_LOCUS308</name>
</gene>
<dbReference type="Pfam" id="PF13424">
    <property type="entry name" value="TPR_12"/>
    <property type="match status" value="1"/>
</dbReference>
<evidence type="ECO:0000256" key="3">
    <source>
        <dbReference type="PROSITE-ProRule" id="PRU00339"/>
    </source>
</evidence>
<dbReference type="EMBL" id="HBGV01000463">
    <property type="protein sequence ID" value="CAD9466235.1"/>
    <property type="molecule type" value="Transcribed_RNA"/>
</dbReference>
<proteinExistence type="predicted"/>
<dbReference type="PANTHER" id="PTHR45641">
    <property type="entry name" value="TETRATRICOPEPTIDE REPEAT PROTEIN (AFU_ORTHOLOGUE AFUA_6G03870)"/>
    <property type="match status" value="1"/>
</dbReference>
<dbReference type="InterPro" id="IPR019734">
    <property type="entry name" value="TPR_rpt"/>
</dbReference>
<keyword evidence="2 3" id="KW-0802">TPR repeat</keyword>
<sequence length="138" mass="15580">MAQMNAEDFIQKQLEEIKTQRRLLGESHPDIANSMNALALYFHHVIRNHEEALNFHTQALTILQAQPDNTHDVEMAVTIVDIGNVYRILGSTEAAISKYTEALRIFQANRIPETHPAVGAASRGMRLLQRTNNSTNFL</sequence>
<accession>A0A7S2DWA6</accession>
<protein>
    <recommendedName>
        <fullName evidence="5">Kinesin light chain</fullName>
    </recommendedName>
</protein>
<keyword evidence="1" id="KW-0677">Repeat</keyword>
<dbReference type="AlphaFoldDB" id="A0A7S2DWA6"/>
<dbReference type="SUPFAM" id="SSF48452">
    <property type="entry name" value="TPR-like"/>
    <property type="match status" value="1"/>
</dbReference>
<dbReference type="InterPro" id="IPR011990">
    <property type="entry name" value="TPR-like_helical_dom_sf"/>
</dbReference>
<organism evidence="4">
    <name type="scientific">Helicotheca tamesis</name>
    <dbReference type="NCBI Taxonomy" id="374047"/>
    <lineage>
        <taxon>Eukaryota</taxon>
        <taxon>Sar</taxon>
        <taxon>Stramenopiles</taxon>
        <taxon>Ochrophyta</taxon>
        <taxon>Bacillariophyta</taxon>
        <taxon>Mediophyceae</taxon>
        <taxon>Lithodesmiophycidae</taxon>
        <taxon>Lithodesmiales</taxon>
        <taxon>Lithodesmiaceae</taxon>
        <taxon>Helicotheca</taxon>
    </lineage>
</organism>
<reference evidence="4" key="1">
    <citation type="submission" date="2021-01" db="EMBL/GenBank/DDBJ databases">
        <authorList>
            <person name="Corre E."/>
            <person name="Pelletier E."/>
            <person name="Niang G."/>
            <person name="Scheremetjew M."/>
            <person name="Finn R."/>
            <person name="Kale V."/>
            <person name="Holt S."/>
            <person name="Cochrane G."/>
            <person name="Meng A."/>
            <person name="Brown T."/>
            <person name="Cohen L."/>
        </authorList>
    </citation>
    <scope>NUCLEOTIDE SEQUENCE</scope>
    <source>
        <strain evidence="4">CCMP826</strain>
    </source>
</reference>
<name>A0A7S2DWA6_9STRA</name>
<dbReference type="PROSITE" id="PS50005">
    <property type="entry name" value="TPR"/>
    <property type="match status" value="1"/>
</dbReference>
<evidence type="ECO:0000256" key="1">
    <source>
        <dbReference type="ARBA" id="ARBA00022737"/>
    </source>
</evidence>
<evidence type="ECO:0000313" key="4">
    <source>
        <dbReference type="EMBL" id="CAD9466235.1"/>
    </source>
</evidence>
<evidence type="ECO:0008006" key="5">
    <source>
        <dbReference type="Google" id="ProtNLM"/>
    </source>
</evidence>
<feature type="repeat" description="TPR" evidence="3">
    <location>
        <begin position="76"/>
        <end position="109"/>
    </location>
</feature>